<dbReference type="EMBL" id="CP092429">
    <property type="protein sequence ID" value="ULP53695.1"/>
    <property type="molecule type" value="Genomic_DNA"/>
</dbReference>
<dbReference type="Gene3D" id="3.40.50.1820">
    <property type="entry name" value="alpha/beta hydrolase"/>
    <property type="match status" value="1"/>
</dbReference>
<organism evidence="1 2">
    <name type="scientific">Mycobacterium ulcerans</name>
    <dbReference type="NCBI Taxonomy" id="1809"/>
    <lineage>
        <taxon>Bacteria</taxon>
        <taxon>Bacillati</taxon>
        <taxon>Actinomycetota</taxon>
        <taxon>Actinomycetes</taxon>
        <taxon>Mycobacteriales</taxon>
        <taxon>Mycobacteriaceae</taxon>
        <taxon>Mycobacterium</taxon>
        <taxon>Mycobacterium ulcerans group</taxon>
    </lineage>
</organism>
<protein>
    <submittedName>
        <fullName evidence="1">Uncharacterized protein</fullName>
    </submittedName>
</protein>
<proteinExistence type="predicted"/>
<dbReference type="SUPFAM" id="SSF53474">
    <property type="entry name" value="alpha/beta-Hydrolases"/>
    <property type="match status" value="1"/>
</dbReference>
<sequence length="96" mass="10844">MDFTALPIGIFDFTARNAKAVQSYLLEHKADVFDGDMTIFLAGRSGQMSDSSQLQNWRKYIAGDITTYSVDCTHHEMLTAESLSMYDEQLKKLLEA</sequence>
<evidence type="ECO:0000313" key="2">
    <source>
        <dbReference type="Proteomes" id="UP001055253"/>
    </source>
</evidence>
<evidence type="ECO:0000313" key="1">
    <source>
        <dbReference type="EMBL" id="ULP53695.1"/>
    </source>
</evidence>
<dbReference type="RefSeq" id="WP_128145917.1">
    <property type="nucleotide sequence ID" value="NZ_CP085200.1"/>
</dbReference>
<gene>
    <name evidence="1" type="ORF">MJO63_12425</name>
</gene>
<dbReference type="InterPro" id="IPR029058">
    <property type="entry name" value="AB_hydrolase_fold"/>
</dbReference>
<accession>A0ABY3VBQ2</accession>
<dbReference type="Proteomes" id="UP001055253">
    <property type="component" value="Chromosome"/>
</dbReference>
<keyword evidence="2" id="KW-1185">Reference proteome</keyword>
<reference evidence="1" key="1">
    <citation type="submission" date="2022-08" db="EMBL/GenBank/DDBJ databases">
        <title>Whole genome sequencing of non-tuberculosis mycobacteria type-strains.</title>
        <authorList>
            <person name="Igarashi Y."/>
            <person name="Osugi A."/>
            <person name="Mitarai S."/>
        </authorList>
    </citation>
    <scope>NUCLEOTIDE SEQUENCE</scope>
    <source>
        <strain evidence="1">ATCC 19423</strain>
    </source>
</reference>
<name>A0ABY3VBQ2_MYCUL</name>